<comment type="caution">
    <text evidence="5">The sequence shown here is derived from an EMBL/GenBank/DDBJ whole genome shotgun (WGS) entry which is preliminary data.</text>
</comment>
<dbReference type="PROSITE" id="PS50893">
    <property type="entry name" value="ABC_TRANSPORTER_2"/>
    <property type="match status" value="1"/>
</dbReference>
<keyword evidence="2" id="KW-0547">Nucleotide-binding</keyword>
<dbReference type="AlphaFoldDB" id="A0A7X2S462"/>
<name>A0A7X2S462_9BACI</name>
<dbReference type="Gene3D" id="3.40.50.300">
    <property type="entry name" value="P-loop containing nucleotide triphosphate hydrolases"/>
    <property type="match status" value="1"/>
</dbReference>
<dbReference type="SMART" id="SM00382">
    <property type="entry name" value="AAA"/>
    <property type="match status" value="1"/>
</dbReference>
<reference evidence="5 6" key="1">
    <citation type="journal article" date="2017" name="Int. J. Syst. Evol. Microbiol.">
        <title>Bacillus mangrovi sp. nov., isolated from a sediment sample from a mangrove forest.</title>
        <authorList>
            <person name="Gupta V."/>
            <person name="Singh P.K."/>
            <person name="Korpole S."/>
            <person name="Tanuku N.R.S."/>
            <person name="Pinnaka A.K."/>
        </authorList>
    </citation>
    <scope>NUCLEOTIDE SEQUENCE [LARGE SCALE GENOMIC DNA]</scope>
    <source>
        <strain evidence="5 6">KCTC 33872</strain>
    </source>
</reference>
<proteinExistence type="predicted"/>
<accession>A0A7X2S462</accession>
<evidence type="ECO:0000256" key="2">
    <source>
        <dbReference type="ARBA" id="ARBA00022741"/>
    </source>
</evidence>
<dbReference type="InterPro" id="IPR027417">
    <property type="entry name" value="P-loop_NTPase"/>
</dbReference>
<gene>
    <name evidence="5" type="ORF">GKZ89_08040</name>
</gene>
<dbReference type="Proteomes" id="UP000434639">
    <property type="component" value="Unassembled WGS sequence"/>
</dbReference>
<keyword evidence="3 5" id="KW-0067">ATP-binding</keyword>
<dbReference type="InterPro" id="IPR003439">
    <property type="entry name" value="ABC_transporter-like_ATP-bd"/>
</dbReference>
<dbReference type="PANTHER" id="PTHR42939">
    <property type="entry name" value="ABC TRANSPORTER ATP-BINDING PROTEIN ALBC-RELATED"/>
    <property type="match status" value="1"/>
</dbReference>
<dbReference type="GO" id="GO:0005524">
    <property type="term" value="F:ATP binding"/>
    <property type="evidence" value="ECO:0007669"/>
    <property type="project" value="UniProtKB-KW"/>
</dbReference>
<evidence type="ECO:0000256" key="3">
    <source>
        <dbReference type="ARBA" id="ARBA00022840"/>
    </source>
</evidence>
<dbReference type="Pfam" id="PF00005">
    <property type="entry name" value="ABC_tran"/>
    <property type="match status" value="1"/>
</dbReference>
<dbReference type="GO" id="GO:0016887">
    <property type="term" value="F:ATP hydrolysis activity"/>
    <property type="evidence" value="ECO:0007669"/>
    <property type="project" value="InterPro"/>
</dbReference>
<dbReference type="InterPro" id="IPR003593">
    <property type="entry name" value="AAA+_ATPase"/>
</dbReference>
<dbReference type="SUPFAM" id="SSF52540">
    <property type="entry name" value="P-loop containing nucleoside triphosphate hydrolases"/>
    <property type="match status" value="1"/>
</dbReference>
<evidence type="ECO:0000259" key="4">
    <source>
        <dbReference type="PROSITE" id="PS50893"/>
    </source>
</evidence>
<dbReference type="CDD" id="cd03230">
    <property type="entry name" value="ABC_DR_subfamily_A"/>
    <property type="match status" value="1"/>
</dbReference>
<dbReference type="EMBL" id="WMIB01000005">
    <property type="protein sequence ID" value="MTH53364.1"/>
    <property type="molecule type" value="Genomic_DNA"/>
</dbReference>
<sequence length="249" mass="28004">MTLLQVNQITGGYTRNPVLKDVSFSVDKGQIVGLIGLNGAGKSTSIKHIIGLMEPRTGSIAINGRTFHEGPEAYRQQFTFIPETPVLYEEMTLYEHLELTAMAYGLNKNDFEARLAPLVKEFRMEKRLKWFPAHFSKGMKQKVMIMCAFLAEPELYIIDEPFVGLDPLAINSLLEQMNTAKKRGAGILMSTHILATAERYCDAFIILHNGEVRASGTLSDLQREFGMTGANLDDLYIELTKEEEHEDRS</sequence>
<dbReference type="RefSeq" id="WP_155111918.1">
    <property type="nucleotide sequence ID" value="NZ_WMIB01000005.1"/>
</dbReference>
<evidence type="ECO:0000256" key="1">
    <source>
        <dbReference type="ARBA" id="ARBA00022448"/>
    </source>
</evidence>
<evidence type="ECO:0000313" key="6">
    <source>
        <dbReference type="Proteomes" id="UP000434639"/>
    </source>
</evidence>
<dbReference type="InterPro" id="IPR051782">
    <property type="entry name" value="ABC_Transporter_VariousFunc"/>
</dbReference>
<feature type="domain" description="ABC transporter" evidence="4">
    <location>
        <begin position="4"/>
        <end position="234"/>
    </location>
</feature>
<evidence type="ECO:0000313" key="5">
    <source>
        <dbReference type="EMBL" id="MTH53364.1"/>
    </source>
</evidence>
<keyword evidence="6" id="KW-1185">Reference proteome</keyword>
<protein>
    <submittedName>
        <fullName evidence="5">ATP-binding cassette domain-containing protein</fullName>
    </submittedName>
</protein>
<keyword evidence="1" id="KW-0813">Transport</keyword>
<organism evidence="5 6">
    <name type="scientific">Metabacillus mangrovi</name>
    <dbReference type="NCBI Taxonomy" id="1491830"/>
    <lineage>
        <taxon>Bacteria</taxon>
        <taxon>Bacillati</taxon>
        <taxon>Bacillota</taxon>
        <taxon>Bacilli</taxon>
        <taxon>Bacillales</taxon>
        <taxon>Bacillaceae</taxon>
        <taxon>Metabacillus</taxon>
    </lineage>
</organism>
<dbReference type="OrthoDB" id="9804819at2"/>
<dbReference type="PANTHER" id="PTHR42939:SF5">
    <property type="entry name" value="ABC-TYPE TRANSPORTER ATP-BINDING PROTEIN ECSA"/>
    <property type="match status" value="1"/>
</dbReference>